<organism evidence="1 2">
    <name type="scientific">Limnospira platensis NIES-46</name>
    <dbReference type="NCBI Taxonomy" id="1236695"/>
    <lineage>
        <taxon>Bacteria</taxon>
        <taxon>Bacillati</taxon>
        <taxon>Cyanobacteriota</taxon>
        <taxon>Cyanophyceae</taxon>
        <taxon>Oscillatoriophycideae</taxon>
        <taxon>Oscillatoriales</taxon>
        <taxon>Sirenicapillariaceae</taxon>
        <taxon>Limnospira</taxon>
    </lineage>
</organism>
<sequence>MLWKPIENLPCNWQDLASSELPPLVTVWNEQADRMRQSG</sequence>
<name>A0A5M3T6V6_LIMPL</name>
<evidence type="ECO:0000313" key="2">
    <source>
        <dbReference type="Proteomes" id="UP000326169"/>
    </source>
</evidence>
<dbReference type="EMBL" id="BIMW01000125">
    <property type="protein sequence ID" value="GCE95214.1"/>
    <property type="molecule type" value="Genomic_DNA"/>
</dbReference>
<dbReference type="Proteomes" id="UP000326169">
    <property type="component" value="Unassembled WGS sequence"/>
</dbReference>
<proteinExistence type="predicted"/>
<reference evidence="1 2" key="1">
    <citation type="journal article" date="2019" name="J Genomics">
        <title>The Draft Genome of a Hydrogen-producing Cyanobacterium, Arthrospira platensis NIES-46.</title>
        <authorList>
            <person name="Suzuki S."/>
            <person name="Yamaguchi H."/>
            <person name="Kawachi M."/>
        </authorList>
    </citation>
    <scope>NUCLEOTIDE SEQUENCE [LARGE SCALE GENOMIC DNA]</scope>
    <source>
        <strain evidence="1 2">NIES-46</strain>
    </source>
</reference>
<comment type="caution">
    <text evidence="1">The sequence shown here is derived from an EMBL/GenBank/DDBJ whole genome shotgun (WGS) entry which is preliminary data.</text>
</comment>
<keyword evidence="2" id="KW-1185">Reference proteome</keyword>
<evidence type="ECO:0008006" key="3">
    <source>
        <dbReference type="Google" id="ProtNLM"/>
    </source>
</evidence>
<gene>
    <name evidence="1" type="ORF">NIES46_32760</name>
</gene>
<protein>
    <recommendedName>
        <fullName evidence="3">Transposase</fullName>
    </recommendedName>
</protein>
<evidence type="ECO:0000313" key="1">
    <source>
        <dbReference type="EMBL" id="GCE95214.1"/>
    </source>
</evidence>
<accession>A0A5M3T6V6</accession>